<keyword evidence="4" id="KW-0539">Nucleus</keyword>
<dbReference type="AlphaFoldDB" id="L1K1M4"/>
<accession>L1K1M4</accession>
<evidence type="ECO:0000313" key="9">
    <source>
        <dbReference type="Proteomes" id="UP000011087"/>
    </source>
</evidence>
<dbReference type="PaxDb" id="55529-EKX54741"/>
<proteinExistence type="predicted"/>
<name>L1K1M4_GUITC</name>
<dbReference type="OrthoDB" id="1747617at2759"/>
<reference evidence="9" key="2">
    <citation type="submission" date="2012-11" db="EMBL/GenBank/DDBJ databases">
        <authorList>
            <person name="Kuo A."/>
            <person name="Curtis B.A."/>
            <person name="Tanifuji G."/>
            <person name="Burki F."/>
            <person name="Gruber A."/>
            <person name="Irimia M."/>
            <person name="Maruyama S."/>
            <person name="Arias M.C."/>
            <person name="Ball S.G."/>
            <person name="Gile G.H."/>
            <person name="Hirakawa Y."/>
            <person name="Hopkins J.F."/>
            <person name="Rensing S.A."/>
            <person name="Schmutz J."/>
            <person name="Symeonidi A."/>
            <person name="Elias M."/>
            <person name="Eveleigh R.J."/>
            <person name="Herman E.K."/>
            <person name="Klute M.J."/>
            <person name="Nakayama T."/>
            <person name="Obornik M."/>
            <person name="Reyes-Prieto A."/>
            <person name="Armbrust E.V."/>
            <person name="Aves S.J."/>
            <person name="Beiko R.G."/>
            <person name="Coutinho P."/>
            <person name="Dacks J.B."/>
            <person name="Durnford D.G."/>
            <person name="Fast N.M."/>
            <person name="Green B.R."/>
            <person name="Grisdale C."/>
            <person name="Hempe F."/>
            <person name="Henrissat B."/>
            <person name="Hoppner M.P."/>
            <person name="Ishida K.-I."/>
            <person name="Kim E."/>
            <person name="Koreny L."/>
            <person name="Kroth P.G."/>
            <person name="Liu Y."/>
            <person name="Malik S.-B."/>
            <person name="Maier U.G."/>
            <person name="McRose D."/>
            <person name="Mock T."/>
            <person name="Neilson J.A."/>
            <person name="Onodera N.T."/>
            <person name="Poole A.M."/>
            <person name="Pritham E.J."/>
            <person name="Richards T.A."/>
            <person name="Rocap G."/>
            <person name="Roy S.W."/>
            <person name="Sarai C."/>
            <person name="Schaack S."/>
            <person name="Shirato S."/>
            <person name="Slamovits C.H."/>
            <person name="Spencer D.F."/>
            <person name="Suzuki S."/>
            <person name="Worden A.Z."/>
            <person name="Zauner S."/>
            <person name="Barry K."/>
            <person name="Bell C."/>
            <person name="Bharti A.K."/>
            <person name="Crow J.A."/>
            <person name="Grimwood J."/>
            <person name="Kramer R."/>
            <person name="Lindquist E."/>
            <person name="Lucas S."/>
            <person name="Salamov A."/>
            <person name="McFadden G.I."/>
            <person name="Lane C.E."/>
            <person name="Keeling P.J."/>
            <person name="Gray M.W."/>
            <person name="Grigoriev I.V."/>
            <person name="Archibald J.M."/>
        </authorList>
    </citation>
    <scope>NUCLEOTIDE SEQUENCE</scope>
    <source>
        <strain evidence="9">CCMP2712</strain>
    </source>
</reference>
<dbReference type="Proteomes" id="UP000011087">
    <property type="component" value="Unassembled WGS sequence"/>
</dbReference>
<evidence type="ECO:0000259" key="6">
    <source>
        <dbReference type="PROSITE" id="PS51519"/>
    </source>
</evidence>
<dbReference type="PROSITE" id="PS51519">
    <property type="entry name" value="RWP_RK"/>
    <property type="match status" value="1"/>
</dbReference>
<evidence type="ECO:0000256" key="2">
    <source>
        <dbReference type="ARBA" id="ARBA00023125"/>
    </source>
</evidence>
<feature type="region of interest" description="Disordered" evidence="5">
    <location>
        <begin position="69"/>
        <end position="99"/>
    </location>
</feature>
<feature type="compositionally biased region" description="Basic and acidic residues" evidence="5">
    <location>
        <begin position="70"/>
        <end position="86"/>
    </location>
</feature>
<protein>
    <recommendedName>
        <fullName evidence="6">RWP-RK domain-containing protein</fullName>
    </recommendedName>
</protein>
<gene>
    <name evidence="7" type="ORF">GUITHDRAFT_99396</name>
</gene>
<keyword evidence="9" id="KW-1185">Reference proteome</keyword>
<keyword evidence="3" id="KW-0804">Transcription</keyword>
<dbReference type="GO" id="GO:0003677">
    <property type="term" value="F:DNA binding"/>
    <property type="evidence" value="ECO:0007669"/>
    <property type="project" value="UniProtKB-KW"/>
</dbReference>
<dbReference type="GeneID" id="17311776"/>
<dbReference type="EMBL" id="JH992966">
    <property type="protein sequence ID" value="EKX54741.1"/>
    <property type="molecule type" value="Genomic_DNA"/>
</dbReference>
<feature type="domain" description="RWP-RK" evidence="6">
    <location>
        <begin position="2"/>
        <end position="95"/>
    </location>
</feature>
<evidence type="ECO:0000313" key="8">
    <source>
        <dbReference type="EnsemblProtists" id="EKX54741"/>
    </source>
</evidence>
<organism evidence="7">
    <name type="scientific">Guillardia theta (strain CCMP2712)</name>
    <name type="common">Cryptophyte</name>
    <dbReference type="NCBI Taxonomy" id="905079"/>
    <lineage>
        <taxon>Eukaryota</taxon>
        <taxon>Cryptophyceae</taxon>
        <taxon>Pyrenomonadales</taxon>
        <taxon>Geminigeraceae</taxon>
        <taxon>Guillardia</taxon>
    </lineage>
</organism>
<dbReference type="InterPro" id="IPR003035">
    <property type="entry name" value="RWP-RK_dom"/>
</dbReference>
<keyword evidence="2" id="KW-0238">DNA-binding</keyword>
<evidence type="ECO:0000256" key="1">
    <source>
        <dbReference type="ARBA" id="ARBA00023015"/>
    </source>
</evidence>
<reference evidence="7 9" key="1">
    <citation type="journal article" date="2012" name="Nature">
        <title>Algal genomes reveal evolutionary mosaicism and the fate of nucleomorphs.</title>
        <authorList>
            <consortium name="DOE Joint Genome Institute"/>
            <person name="Curtis B.A."/>
            <person name="Tanifuji G."/>
            <person name="Burki F."/>
            <person name="Gruber A."/>
            <person name="Irimia M."/>
            <person name="Maruyama S."/>
            <person name="Arias M.C."/>
            <person name="Ball S.G."/>
            <person name="Gile G.H."/>
            <person name="Hirakawa Y."/>
            <person name="Hopkins J.F."/>
            <person name="Kuo A."/>
            <person name="Rensing S.A."/>
            <person name="Schmutz J."/>
            <person name="Symeonidi A."/>
            <person name="Elias M."/>
            <person name="Eveleigh R.J."/>
            <person name="Herman E.K."/>
            <person name="Klute M.J."/>
            <person name="Nakayama T."/>
            <person name="Obornik M."/>
            <person name="Reyes-Prieto A."/>
            <person name="Armbrust E.V."/>
            <person name="Aves S.J."/>
            <person name="Beiko R.G."/>
            <person name="Coutinho P."/>
            <person name="Dacks J.B."/>
            <person name="Durnford D.G."/>
            <person name="Fast N.M."/>
            <person name="Green B.R."/>
            <person name="Grisdale C.J."/>
            <person name="Hempel F."/>
            <person name="Henrissat B."/>
            <person name="Hoppner M.P."/>
            <person name="Ishida K."/>
            <person name="Kim E."/>
            <person name="Koreny L."/>
            <person name="Kroth P.G."/>
            <person name="Liu Y."/>
            <person name="Malik S.B."/>
            <person name="Maier U.G."/>
            <person name="McRose D."/>
            <person name="Mock T."/>
            <person name="Neilson J.A."/>
            <person name="Onodera N.T."/>
            <person name="Poole A.M."/>
            <person name="Pritham E.J."/>
            <person name="Richards T.A."/>
            <person name="Rocap G."/>
            <person name="Roy S.W."/>
            <person name="Sarai C."/>
            <person name="Schaack S."/>
            <person name="Shirato S."/>
            <person name="Slamovits C.H."/>
            <person name="Spencer D.F."/>
            <person name="Suzuki S."/>
            <person name="Worden A.Z."/>
            <person name="Zauner S."/>
            <person name="Barry K."/>
            <person name="Bell C."/>
            <person name="Bharti A.K."/>
            <person name="Crow J.A."/>
            <person name="Grimwood J."/>
            <person name="Kramer R."/>
            <person name="Lindquist E."/>
            <person name="Lucas S."/>
            <person name="Salamov A."/>
            <person name="McFadden G.I."/>
            <person name="Lane C.E."/>
            <person name="Keeling P.J."/>
            <person name="Gray M.W."/>
            <person name="Grigoriev I.V."/>
            <person name="Archibald J.M."/>
        </authorList>
    </citation>
    <scope>NUCLEOTIDE SEQUENCE</scope>
    <source>
        <strain evidence="7 9">CCMP2712</strain>
    </source>
</reference>
<keyword evidence="1" id="KW-0805">Transcription regulation</keyword>
<dbReference type="EnsemblProtists" id="EKX54741">
    <property type="protein sequence ID" value="EKX54741"/>
    <property type="gene ID" value="GUITHDRAFT_99396"/>
</dbReference>
<sequence>MSSEVVTVRGRTKNVVRNANRRVNLDLPMLERLFEHRQEDAAAMLGISMTSLKIACRRLGVQRWPYSRSRNVEQREEGSSSHEPSDVHASGSTDSLLAAGMDNSFSTEDVQLSVEVPLLSPTEADESTEQQACSSDEPSIDHTWVAWFLRCDDFSPVFKEEEVVCLEDEARRRGASQRRQSYPFCHQPHAGIAEIPTSSAFDFYSASSSSSYPGSLPNTDVAQPCFHRSFSCLP</sequence>
<dbReference type="KEGG" id="gtt:GUITHDRAFT_99396"/>
<evidence type="ECO:0000313" key="7">
    <source>
        <dbReference type="EMBL" id="EKX54741.1"/>
    </source>
</evidence>
<dbReference type="HOGENOM" id="CLU_092984_0_2_1"/>
<reference evidence="8" key="3">
    <citation type="submission" date="2016-03" db="UniProtKB">
        <authorList>
            <consortium name="EnsemblProtists"/>
        </authorList>
    </citation>
    <scope>IDENTIFICATION</scope>
</reference>
<dbReference type="RefSeq" id="XP_005841721.1">
    <property type="nucleotide sequence ID" value="XM_005841664.1"/>
</dbReference>
<evidence type="ECO:0000256" key="4">
    <source>
        <dbReference type="ARBA" id="ARBA00023242"/>
    </source>
</evidence>
<dbReference type="Pfam" id="PF02042">
    <property type="entry name" value="RWP-RK"/>
    <property type="match status" value="1"/>
</dbReference>
<evidence type="ECO:0000256" key="5">
    <source>
        <dbReference type="SAM" id="MobiDB-lite"/>
    </source>
</evidence>
<evidence type="ECO:0000256" key="3">
    <source>
        <dbReference type="ARBA" id="ARBA00023163"/>
    </source>
</evidence>